<keyword evidence="2" id="KW-1185">Reference proteome</keyword>
<protein>
    <submittedName>
        <fullName evidence="1">Uncharacterized protein</fullName>
    </submittedName>
</protein>
<dbReference type="AlphaFoldDB" id="W9S6X6"/>
<organism evidence="1 2">
    <name type="scientific">Morus notabilis</name>
    <dbReference type="NCBI Taxonomy" id="981085"/>
    <lineage>
        <taxon>Eukaryota</taxon>
        <taxon>Viridiplantae</taxon>
        <taxon>Streptophyta</taxon>
        <taxon>Embryophyta</taxon>
        <taxon>Tracheophyta</taxon>
        <taxon>Spermatophyta</taxon>
        <taxon>Magnoliopsida</taxon>
        <taxon>eudicotyledons</taxon>
        <taxon>Gunneridae</taxon>
        <taxon>Pentapetalae</taxon>
        <taxon>rosids</taxon>
        <taxon>fabids</taxon>
        <taxon>Rosales</taxon>
        <taxon>Moraceae</taxon>
        <taxon>Moreae</taxon>
        <taxon>Morus</taxon>
    </lineage>
</organism>
<sequence>MNQLCCRALCVERDEHANRDGRLCYCCCHGRSCRQQRRHNKARHLPNIVTVEPTPALTRSSPLSSTFAVQT</sequence>
<gene>
    <name evidence="1" type="ORF">L484_021722</name>
</gene>
<dbReference type="Proteomes" id="UP000030645">
    <property type="component" value="Unassembled WGS sequence"/>
</dbReference>
<evidence type="ECO:0000313" key="1">
    <source>
        <dbReference type="EMBL" id="EXC14225.1"/>
    </source>
</evidence>
<reference evidence="2" key="1">
    <citation type="submission" date="2013-01" db="EMBL/GenBank/DDBJ databases">
        <title>Draft Genome Sequence of a Mulberry Tree, Morus notabilis C.K. Schneid.</title>
        <authorList>
            <person name="He N."/>
            <person name="Zhao S."/>
        </authorList>
    </citation>
    <scope>NUCLEOTIDE SEQUENCE</scope>
</reference>
<dbReference type="EMBL" id="KE345760">
    <property type="protein sequence ID" value="EXC14225.1"/>
    <property type="molecule type" value="Genomic_DNA"/>
</dbReference>
<name>W9S6X6_9ROSA</name>
<accession>W9S6X6</accession>
<proteinExistence type="predicted"/>
<evidence type="ECO:0000313" key="2">
    <source>
        <dbReference type="Proteomes" id="UP000030645"/>
    </source>
</evidence>